<evidence type="ECO:0000256" key="3">
    <source>
        <dbReference type="SAM" id="Phobius"/>
    </source>
</evidence>
<dbReference type="InterPro" id="IPR001304">
    <property type="entry name" value="C-type_lectin-like"/>
</dbReference>
<dbReference type="CDD" id="cd00037">
    <property type="entry name" value="CLECT"/>
    <property type="match status" value="1"/>
</dbReference>
<dbReference type="Gene3D" id="3.10.100.10">
    <property type="entry name" value="Mannose-Binding Protein A, subunit A"/>
    <property type="match status" value="1"/>
</dbReference>
<feature type="transmembrane region" description="Helical" evidence="3">
    <location>
        <begin position="272"/>
        <end position="296"/>
    </location>
</feature>
<feature type="compositionally biased region" description="Polar residues" evidence="2">
    <location>
        <begin position="1"/>
        <end position="12"/>
    </location>
</feature>
<dbReference type="RefSeq" id="XP_030743757.2">
    <property type="nucleotide sequence ID" value="XM_030887897.2"/>
</dbReference>
<keyword evidence="3" id="KW-1133">Transmembrane helix</keyword>
<dbReference type="SUPFAM" id="SSF56436">
    <property type="entry name" value="C-type lectin-like"/>
    <property type="match status" value="1"/>
</dbReference>
<keyword evidence="5" id="KW-1185">Reference proteome</keyword>
<name>A0ABM1VMF6_ECHTE</name>
<evidence type="ECO:0000256" key="2">
    <source>
        <dbReference type="SAM" id="MobiDB-lite"/>
    </source>
</evidence>
<keyword evidence="3" id="KW-0472">Membrane</keyword>
<gene>
    <name evidence="6" type="primary">CD302</name>
</gene>
<feature type="compositionally biased region" description="Pro residues" evidence="2">
    <location>
        <begin position="15"/>
        <end position="30"/>
    </location>
</feature>
<evidence type="ECO:0000259" key="4">
    <source>
        <dbReference type="PROSITE" id="PS50041"/>
    </source>
</evidence>
<sequence>MGSTSSTQTQCAGRSPPPPEPPGSGGPWSPPTFTVPGRWGRKEKRRSWRQSVPQLRSRGALEEPPPSPARPGCCLSIWMPFKLLNGENSPANMHCRSKRDGSRGNVDPTYMACSSRSAMFPFFYIDCPSSTWVQFQDSCYVFLQEAIKVESIEDVRNQCTDHGADMISIHNEEENAFILDILKKQWKGLDDILLGMFYDTDDACFKWFDKSNMTFDKWTDQDDGEDLVDTCAFLHMKTGGWKKGNCEVSSVIGTLCKAAIPYEKRYLSDNHILISAMVIASTIVLTLLGAILWFLYKRHSESGFTTVFSSVAQSPYSDDCVLVVEENEHAVQFD</sequence>
<keyword evidence="1" id="KW-0430">Lectin</keyword>
<dbReference type="InterPro" id="IPR050111">
    <property type="entry name" value="C-type_lectin/snaclec_domain"/>
</dbReference>
<keyword evidence="3" id="KW-0812">Transmembrane</keyword>
<protein>
    <submittedName>
        <fullName evidence="6">CD302 antigen</fullName>
    </submittedName>
</protein>
<dbReference type="SMART" id="SM00034">
    <property type="entry name" value="CLECT"/>
    <property type="match status" value="1"/>
</dbReference>
<dbReference type="PROSITE" id="PS50041">
    <property type="entry name" value="C_TYPE_LECTIN_2"/>
    <property type="match status" value="1"/>
</dbReference>
<evidence type="ECO:0000313" key="5">
    <source>
        <dbReference type="Proteomes" id="UP000694863"/>
    </source>
</evidence>
<reference evidence="6" key="1">
    <citation type="submission" date="2025-08" db="UniProtKB">
        <authorList>
            <consortium name="RefSeq"/>
        </authorList>
    </citation>
    <scope>IDENTIFICATION</scope>
</reference>
<dbReference type="PANTHER" id="PTHR22803">
    <property type="entry name" value="MANNOSE, PHOSPHOLIPASE, LECTIN RECEPTOR RELATED"/>
    <property type="match status" value="1"/>
</dbReference>
<evidence type="ECO:0000256" key="1">
    <source>
        <dbReference type="ARBA" id="ARBA00022734"/>
    </source>
</evidence>
<dbReference type="InterPro" id="IPR016186">
    <property type="entry name" value="C-type_lectin-like/link_sf"/>
</dbReference>
<dbReference type="Proteomes" id="UP000694863">
    <property type="component" value="Unplaced"/>
</dbReference>
<accession>A0ABM1VMF6</accession>
<feature type="domain" description="C-type lectin" evidence="4">
    <location>
        <begin position="135"/>
        <end position="247"/>
    </location>
</feature>
<proteinExistence type="predicted"/>
<organism evidence="5 6">
    <name type="scientific">Echinops telfairi</name>
    <name type="common">Lesser hedgehog tenrec</name>
    <dbReference type="NCBI Taxonomy" id="9371"/>
    <lineage>
        <taxon>Eukaryota</taxon>
        <taxon>Metazoa</taxon>
        <taxon>Chordata</taxon>
        <taxon>Craniata</taxon>
        <taxon>Vertebrata</taxon>
        <taxon>Euteleostomi</taxon>
        <taxon>Mammalia</taxon>
        <taxon>Eutheria</taxon>
        <taxon>Afrotheria</taxon>
        <taxon>Tenrecidae</taxon>
        <taxon>Tenrecinae</taxon>
        <taxon>Echinops</taxon>
    </lineage>
</organism>
<dbReference type="Pfam" id="PF00059">
    <property type="entry name" value="Lectin_C"/>
    <property type="match status" value="1"/>
</dbReference>
<feature type="region of interest" description="Disordered" evidence="2">
    <location>
        <begin position="1"/>
        <end position="68"/>
    </location>
</feature>
<evidence type="ECO:0000313" key="6">
    <source>
        <dbReference type="RefSeq" id="XP_030743757.2"/>
    </source>
</evidence>
<dbReference type="InterPro" id="IPR016187">
    <property type="entry name" value="CTDL_fold"/>
</dbReference>
<dbReference type="GeneID" id="115872599"/>
<feature type="compositionally biased region" description="Basic residues" evidence="2">
    <location>
        <begin position="39"/>
        <end position="48"/>
    </location>
</feature>